<evidence type="ECO:0000313" key="2">
    <source>
        <dbReference type="Proteomes" id="UP001303222"/>
    </source>
</evidence>
<proteinExistence type="predicted"/>
<dbReference type="AlphaFoldDB" id="A0AAN6NS29"/>
<comment type="caution">
    <text evidence="1">The sequence shown here is derived from an EMBL/GenBank/DDBJ whole genome shotgun (WGS) entry which is preliminary data.</text>
</comment>
<organism evidence="1 2">
    <name type="scientific">Pseudoneurospora amorphoporcata</name>
    <dbReference type="NCBI Taxonomy" id="241081"/>
    <lineage>
        <taxon>Eukaryota</taxon>
        <taxon>Fungi</taxon>
        <taxon>Dikarya</taxon>
        <taxon>Ascomycota</taxon>
        <taxon>Pezizomycotina</taxon>
        <taxon>Sordariomycetes</taxon>
        <taxon>Sordariomycetidae</taxon>
        <taxon>Sordariales</taxon>
        <taxon>Sordariaceae</taxon>
        <taxon>Pseudoneurospora</taxon>
    </lineage>
</organism>
<reference evidence="1" key="1">
    <citation type="journal article" date="2023" name="Mol. Phylogenet. Evol.">
        <title>Genome-scale phylogeny and comparative genomics of the fungal order Sordariales.</title>
        <authorList>
            <person name="Hensen N."/>
            <person name="Bonometti L."/>
            <person name="Westerberg I."/>
            <person name="Brannstrom I.O."/>
            <person name="Guillou S."/>
            <person name="Cros-Aarteil S."/>
            <person name="Calhoun S."/>
            <person name="Haridas S."/>
            <person name="Kuo A."/>
            <person name="Mondo S."/>
            <person name="Pangilinan J."/>
            <person name="Riley R."/>
            <person name="LaButti K."/>
            <person name="Andreopoulos B."/>
            <person name="Lipzen A."/>
            <person name="Chen C."/>
            <person name="Yan M."/>
            <person name="Daum C."/>
            <person name="Ng V."/>
            <person name="Clum A."/>
            <person name="Steindorff A."/>
            <person name="Ohm R.A."/>
            <person name="Martin F."/>
            <person name="Silar P."/>
            <person name="Natvig D.O."/>
            <person name="Lalanne C."/>
            <person name="Gautier V."/>
            <person name="Ament-Velasquez S.L."/>
            <person name="Kruys A."/>
            <person name="Hutchinson M.I."/>
            <person name="Powell A.J."/>
            <person name="Barry K."/>
            <person name="Miller A.N."/>
            <person name="Grigoriev I.V."/>
            <person name="Debuchy R."/>
            <person name="Gladieux P."/>
            <person name="Hiltunen Thoren M."/>
            <person name="Johannesson H."/>
        </authorList>
    </citation>
    <scope>NUCLEOTIDE SEQUENCE</scope>
    <source>
        <strain evidence="1">CBS 626.80</strain>
    </source>
</reference>
<name>A0AAN6NS29_9PEZI</name>
<gene>
    <name evidence="1" type="ORF">QBC32DRAFT_7739</name>
</gene>
<evidence type="ECO:0000313" key="1">
    <source>
        <dbReference type="EMBL" id="KAK3950805.1"/>
    </source>
</evidence>
<keyword evidence="2" id="KW-1185">Reference proteome</keyword>
<dbReference type="EMBL" id="MU859166">
    <property type="protein sequence ID" value="KAK3950805.1"/>
    <property type="molecule type" value="Genomic_DNA"/>
</dbReference>
<accession>A0AAN6NS29</accession>
<reference evidence="1" key="2">
    <citation type="submission" date="2023-06" db="EMBL/GenBank/DDBJ databases">
        <authorList>
            <consortium name="Lawrence Berkeley National Laboratory"/>
            <person name="Mondo S.J."/>
            <person name="Hensen N."/>
            <person name="Bonometti L."/>
            <person name="Westerberg I."/>
            <person name="Brannstrom I.O."/>
            <person name="Guillou S."/>
            <person name="Cros-Aarteil S."/>
            <person name="Calhoun S."/>
            <person name="Haridas S."/>
            <person name="Kuo A."/>
            <person name="Pangilinan J."/>
            <person name="Riley R."/>
            <person name="Labutti K."/>
            <person name="Andreopoulos B."/>
            <person name="Lipzen A."/>
            <person name="Chen C."/>
            <person name="Yanf M."/>
            <person name="Daum C."/>
            <person name="Ng V."/>
            <person name="Clum A."/>
            <person name="Steindorff A."/>
            <person name="Ohm R."/>
            <person name="Martin F."/>
            <person name="Silar P."/>
            <person name="Natvig D."/>
            <person name="Lalanne C."/>
            <person name="Gautier V."/>
            <person name="Ament-Velasquez S.L."/>
            <person name="Kruys A."/>
            <person name="Hutchinson M.I."/>
            <person name="Powell A.J."/>
            <person name="Barry K."/>
            <person name="Miller A.N."/>
            <person name="Grigoriev I.V."/>
            <person name="Debuchy R."/>
            <person name="Gladieux P."/>
            <person name="Thoren M.H."/>
            <person name="Johannesson H."/>
        </authorList>
    </citation>
    <scope>NUCLEOTIDE SEQUENCE</scope>
    <source>
        <strain evidence="1">CBS 626.80</strain>
    </source>
</reference>
<dbReference type="Proteomes" id="UP001303222">
    <property type="component" value="Unassembled WGS sequence"/>
</dbReference>
<sequence length="132" mass="15064">MGISTRLISLYATYSVWSFVAEAFAPYYRLPGFFTHMPFHVLSQSTLFHLVGPPLNGHLERHCIRFSRLSSLWRLQSCRSGILCSTLISNPSPFAHHSGLSGTMRVGWLAKRIHLADEYETTSQPVWRCHKT</sequence>
<protein>
    <submittedName>
        <fullName evidence="1">Uncharacterized protein</fullName>
    </submittedName>
</protein>